<feature type="transmembrane region" description="Helical" evidence="1">
    <location>
        <begin position="228"/>
        <end position="251"/>
    </location>
</feature>
<accession>A0A8J2L1V1</accession>
<dbReference type="Proteomes" id="UP000708208">
    <property type="component" value="Unassembled WGS sequence"/>
</dbReference>
<comment type="caution">
    <text evidence="2">The sequence shown here is derived from an EMBL/GenBank/DDBJ whole genome shotgun (WGS) entry which is preliminary data.</text>
</comment>
<evidence type="ECO:0000313" key="2">
    <source>
        <dbReference type="EMBL" id="CAG7786078.1"/>
    </source>
</evidence>
<evidence type="ECO:0000256" key="1">
    <source>
        <dbReference type="SAM" id="Phobius"/>
    </source>
</evidence>
<feature type="non-terminal residue" evidence="2">
    <location>
        <position position="1"/>
    </location>
</feature>
<keyword evidence="3" id="KW-1185">Reference proteome</keyword>
<name>A0A8J2L1V1_9HEXA</name>
<evidence type="ECO:0000313" key="3">
    <source>
        <dbReference type="Proteomes" id="UP000708208"/>
    </source>
</evidence>
<dbReference type="EMBL" id="CAJVCH010310383">
    <property type="protein sequence ID" value="CAG7786078.1"/>
    <property type="molecule type" value="Genomic_DNA"/>
</dbReference>
<reference evidence="2" key="1">
    <citation type="submission" date="2021-06" db="EMBL/GenBank/DDBJ databases">
        <authorList>
            <person name="Hodson N. C."/>
            <person name="Mongue J. A."/>
            <person name="Jaron S. K."/>
        </authorList>
    </citation>
    <scope>NUCLEOTIDE SEQUENCE</scope>
</reference>
<organism evidence="2 3">
    <name type="scientific">Allacma fusca</name>
    <dbReference type="NCBI Taxonomy" id="39272"/>
    <lineage>
        <taxon>Eukaryota</taxon>
        <taxon>Metazoa</taxon>
        <taxon>Ecdysozoa</taxon>
        <taxon>Arthropoda</taxon>
        <taxon>Hexapoda</taxon>
        <taxon>Collembola</taxon>
        <taxon>Symphypleona</taxon>
        <taxon>Sminthuridae</taxon>
        <taxon>Allacma</taxon>
    </lineage>
</organism>
<sequence length="263" mass="31123">WLLSAIVLSNTYKSFLKTVATTEYRLMTKWSRLSELQEFKLFLPVGLYHNDDLGYTACKPNLNKCSRRCRSRNDLLTCFEEEVTLVIDNFTKILVPKQFFPFCDDYLDTVIEKNLMHPNTALVVPYTEFDYYWNHVNKKMREKNLKFWHNRKNSNDPLLRPQIFVSVVGYVPEKYNHVGKRLRIMITSGLYLFWEKWDKIRFPHCNTHFKGKTSHGKKITGLSMESSLALAFFAFLWSLLGCAFIFAWELLFRNVEILLKSVD</sequence>
<protein>
    <submittedName>
        <fullName evidence="2">Uncharacterized protein</fullName>
    </submittedName>
</protein>
<dbReference type="AlphaFoldDB" id="A0A8J2L1V1"/>
<keyword evidence="1" id="KW-0812">Transmembrane</keyword>
<gene>
    <name evidence="2" type="ORF">AFUS01_LOCUS24662</name>
</gene>
<keyword evidence="1" id="KW-0472">Membrane</keyword>
<proteinExistence type="predicted"/>
<keyword evidence="1" id="KW-1133">Transmembrane helix</keyword>